<name>A0A9J5W6Y6_SOLCO</name>
<reference evidence="1 2" key="1">
    <citation type="submission" date="2020-09" db="EMBL/GenBank/DDBJ databases">
        <title>De no assembly of potato wild relative species, Solanum commersonii.</title>
        <authorList>
            <person name="Cho K."/>
        </authorList>
    </citation>
    <scope>NUCLEOTIDE SEQUENCE [LARGE SCALE GENOMIC DNA]</scope>
    <source>
        <strain evidence="1">LZ3.2</strain>
        <tissue evidence="1">Leaf</tissue>
    </source>
</reference>
<dbReference type="OrthoDB" id="1727270at2759"/>
<evidence type="ECO:0000313" key="2">
    <source>
        <dbReference type="Proteomes" id="UP000824120"/>
    </source>
</evidence>
<comment type="caution">
    <text evidence="1">The sequence shown here is derived from an EMBL/GenBank/DDBJ whole genome shotgun (WGS) entry which is preliminary data.</text>
</comment>
<proteinExistence type="predicted"/>
<dbReference type="AlphaFoldDB" id="A0A9J5W6Y6"/>
<sequence length="68" mass="7433">MKEEWKTIDGGALGAESMWYNAVVSYRPADIKWILHSPLNTKTGALAGATWKDKIFAIGSGNVIDCFS</sequence>
<dbReference type="EMBL" id="JACXVP010000012">
    <property type="protein sequence ID" value="KAG5570798.1"/>
    <property type="molecule type" value="Genomic_DNA"/>
</dbReference>
<evidence type="ECO:0000313" key="1">
    <source>
        <dbReference type="EMBL" id="KAG5570798.1"/>
    </source>
</evidence>
<accession>A0A9J5W6Y6</accession>
<organism evidence="1 2">
    <name type="scientific">Solanum commersonii</name>
    <name type="common">Commerson's wild potato</name>
    <name type="synonym">Commerson's nightshade</name>
    <dbReference type="NCBI Taxonomy" id="4109"/>
    <lineage>
        <taxon>Eukaryota</taxon>
        <taxon>Viridiplantae</taxon>
        <taxon>Streptophyta</taxon>
        <taxon>Embryophyta</taxon>
        <taxon>Tracheophyta</taxon>
        <taxon>Spermatophyta</taxon>
        <taxon>Magnoliopsida</taxon>
        <taxon>eudicotyledons</taxon>
        <taxon>Gunneridae</taxon>
        <taxon>Pentapetalae</taxon>
        <taxon>asterids</taxon>
        <taxon>lamiids</taxon>
        <taxon>Solanales</taxon>
        <taxon>Solanaceae</taxon>
        <taxon>Solanoideae</taxon>
        <taxon>Solaneae</taxon>
        <taxon>Solanum</taxon>
    </lineage>
</organism>
<gene>
    <name evidence="1" type="ORF">H5410_060564</name>
</gene>
<keyword evidence="2" id="KW-1185">Reference proteome</keyword>
<protein>
    <submittedName>
        <fullName evidence="1">Uncharacterized protein</fullName>
    </submittedName>
</protein>
<dbReference type="Proteomes" id="UP000824120">
    <property type="component" value="Chromosome 12"/>
</dbReference>